<dbReference type="SUPFAM" id="SSF51735">
    <property type="entry name" value="NAD(P)-binding Rossmann-fold domains"/>
    <property type="match status" value="1"/>
</dbReference>
<dbReference type="InterPro" id="IPR029903">
    <property type="entry name" value="RmlD-like-bd"/>
</dbReference>
<sequence length="303" mass="33026">MNILITGARGQLGNELRRLLETGYAEIGAIPAAYEGAQVDYVDFDVLDISNAPAVEIWFDEHGPYDIVFNCAAATNVDGCEADEARAYHVNAAGAENLALAAASCGAKLVHVSTDYVFPGDVPESRTEDDPVCPVSAYGRTKWAGEVLAQAACDRVFIVRTAWLYGYVGKNFVKTMLRLVRESGKISVVADQMGNPTSANDLAYEMLKIALTDEYGTYHCTNNGTCSWFDFASAIVDGAGVPCEKEPLSSQEYKRRFPQSADRPQYSSLCNKRLEATLGDEMRPWQKALASYLNNLAERGGTE</sequence>
<accession>A0A2K2U9J2</accession>
<dbReference type="GO" id="GO:0005829">
    <property type="term" value="C:cytosol"/>
    <property type="evidence" value="ECO:0007669"/>
    <property type="project" value="TreeGrafter"/>
</dbReference>
<organism evidence="4 5">
    <name type="scientific">Enteroscipio rubneri</name>
    <dbReference type="NCBI Taxonomy" id="2070686"/>
    <lineage>
        <taxon>Bacteria</taxon>
        <taxon>Bacillati</taxon>
        <taxon>Actinomycetota</taxon>
        <taxon>Coriobacteriia</taxon>
        <taxon>Eggerthellales</taxon>
        <taxon>Eggerthellaceae</taxon>
        <taxon>Enteroscipio</taxon>
    </lineage>
</organism>
<dbReference type="PANTHER" id="PTHR10491">
    <property type="entry name" value="DTDP-4-DEHYDRORHAMNOSE REDUCTASE"/>
    <property type="match status" value="1"/>
</dbReference>
<dbReference type="InterPro" id="IPR005913">
    <property type="entry name" value="dTDP_dehydrorham_reduct"/>
</dbReference>
<feature type="domain" description="RmlD-like substrate binding" evidence="3">
    <location>
        <begin position="1"/>
        <end position="296"/>
    </location>
</feature>
<dbReference type="RefSeq" id="WP_103265696.1">
    <property type="nucleotide sequence ID" value="NZ_CABMLE010000015.1"/>
</dbReference>
<evidence type="ECO:0000256" key="2">
    <source>
        <dbReference type="RuleBase" id="RU364082"/>
    </source>
</evidence>
<dbReference type="Gene3D" id="3.40.50.720">
    <property type="entry name" value="NAD(P)-binding Rossmann-like Domain"/>
    <property type="match status" value="1"/>
</dbReference>
<dbReference type="EMBL" id="PPEK01000015">
    <property type="protein sequence ID" value="PNV66944.1"/>
    <property type="molecule type" value="Genomic_DNA"/>
</dbReference>
<gene>
    <name evidence="4" type="primary">rfbD</name>
    <name evidence="4" type="ORF">C2L71_10410</name>
</gene>
<evidence type="ECO:0000313" key="5">
    <source>
        <dbReference type="Proteomes" id="UP000236197"/>
    </source>
</evidence>
<dbReference type="AlphaFoldDB" id="A0A2K2U9J2"/>
<evidence type="ECO:0000259" key="3">
    <source>
        <dbReference type="Pfam" id="PF04321"/>
    </source>
</evidence>
<evidence type="ECO:0000256" key="1">
    <source>
        <dbReference type="ARBA" id="ARBA00010944"/>
    </source>
</evidence>
<dbReference type="Proteomes" id="UP000236197">
    <property type="component" value="Unassembled WGS sequence"/>
</dbReference>
<protein>
    <recommendedName>
        <fullName evidence="2">dTDP-4-dehydrorhamnose reductase</fullName>
        <ecNumber evidence="2">1.1.1.133</ecNumber>
    </recommendedName>
</protein>
<keyword evidence="2" id="KW-0560">Oxidoreductase</keyword>
<proteinExistence type="inferred from homology"/>
<dbReference type="Gene3D" id="3.90.25.10">
    <property type="entry name" value="UDP-galactose 4-epimerase, domain 1"/>
    <property type="match status" value="1"/>
</dbReference>
<dbReference type="OrthoDB" id="9803892at2"/>
<keyword evidence="2" id="KW-0521">NADP</keyword>
<dbReference type="InterPro" id="IPR036291">
    <property type="entry name" value="NAD(P)-bd_dom_sf"/>
</dbReference>
<dbReference type="PANTHER" id="PTHR10491:SF4">
    <property type="entry name" value="METHIONINE ADENOSYLTRANSFERASE 2 SUBUNIT BETA"/>
    <property type="match status" value="1"/>
</dbReference>
<dbReference type="Pfam" id="PF04321">
    <property type="entry name" value="RmlD_sub_bind"/>
    <property type="match status" value="1"/>
</dbReference>
<evidence type="ECO:0000313" key="4">
    <source>
        <dbReference type="EMBL" id="PNV66944.1"/>
    </source>
</evidence>
<dbReference type="GO" id="GO:0019305">
    <property type="term" value="P:dTDP-rhamnose biosynthetic process"/>
    <property type="evidence" value="ECO:0007669"/>
    <property type="project" value="UniProtKB-UniPathway"/>
</dbReference>
<comment type="caution">
    <text evidence="4">The sequence shown here is derived from an EMBL/GenBank/DDBJ whole genome shotgun (WGS) entry which is preliminary data.</text>
</comment>
<comment type="function">
    <text evidence="2">Catalyzes the reduction of dTDP-6-deoxy-L-lyxo-4-hexulose to yield dTDP-L-rhamnose.</text>
</comment>
<comment type="similarity">
    <text evidence="1 2">Belongs to the dTDP-4-dehydrorhamnose reductase family.</text>
</comment>
<reference evidence="5" key="1">
    <citation type="submission" date="2018-01" db="EMBL/GenBank/DDBJ databases">
        <title>Rubneribacter badeniensis gen. nov., sp. nov., and Colonibacter rubneri, gen. nov., sp. nov., WGS of new members of the Eggerthellaceae.</title>
        <authorList>
            <person name="Danylec N."/>
            <person name="Stoll D.A."/>
            <person name="Doetsch A."/>
            <person name="Kulling S.E."/>
            <person name="Huch M."/>
        </authorList>
    </citation>
    <scope>NUCLEOTIDE SEQUENCE [LARGE SCALE GENOMIC DNA]</scope>
    <source>
        <strain evidence="5">ResAG-96</strain>
    </source>
</reference>
<keyword evidence="5" id="KW-1185">Reference proteome</keyword>
<dbReference type="NCBIfam" id="TIGR01214">
    <property type="entry name" value="rmlD"/>
    <property type="match status" value="1"/>
</dbReference>
<name>A0A2K2U9J2_9ACTN</name>
<dbReference type="CDD" id="cd05254">
    <property type="entry name" value="dTDP_HR_like_SDR_e"/>
    <property type="match status" value="1"/>
</dbReference>
<dbReference type="EC" id="1.1.1.133" evidence="2"/>
<dbReference type="UniPathway" id="UPA00124"/>
<dbReference type="GO" id="GO:0008831">
    <property type="term" value="F:dTDP-4-dehydrorhamnose reductase activity"/>
    <property type="evidence" value="ECO:0007669"/>
    <property type="project" value="UniProtKB-EC"/>
</dbReference>
<comment type="pathway">
    <text evidence="2">Carbohydrate biosynthesis; dTDP-L-rhamnose biosynthesis.</text>
</comment>